<evidence type="ECO:0000313" key="4">
    <source>
        <dbReference type="Proteomes" id="UP001499910"/>
    </source>
</evidence>
<evidence type="ECO:0000256" key="2">
    <source>
        <dbReference type="SAM" id="MobiDB-lite"/>
    </source>
</evidence>
<organism evidence="3 4">
    <name type="scientific">[Roseibacterium] beibuensis</name>
    <dbReference type="NCBI Taxonomy" id="1193142"/>
    <lineage>
        <taxon>Bacteria</taxon>
        <taxon>Pseudomonadati</taxon>
        <taxon>Pseudomonadota</taxon>
        <taxon>Alphaproteobacteria</taxon>
        <taxon>Rhodobacterales</taxon>
        <taxon>Roseobacteraceae</taxon>
        <taxon>Roseicyclus</taxon>
    </lineage>
</organism>
<keyword evidence="1" id="KW-0175">Coiled coil</keyword>
<evidence type="ECO:0000313" key="3">
    <source>
        <dbReference type="EMBL" id="GAA5071286.1"/>
    </source>
</evidence>
<protein>
    <submittedName>
        <fullName evidence="3">Uncharacterized protein</fullName>
    </submittedName>
</protein>
<feature type="region of interest" description="Disordered" evidence="2">
    <location>
        <begin position="129"/>
        <end position="154"/>
    </location>
</feature>
<name>A0ABP9L5R5_9RHOB</name>
<reference evidence="4" key="1">
    <citation type="journal article" date="2019" name="Int. J. Syst. Evol. Microbiol.">
        <title>The Global Catalogue of Microorganisms (GCM) 10K type strain sequencing project: providing services to taxonomists for standard genome sequencing and annotation.</title>
        <authorList>
            <consortium name="The Broad Institute Genomics Platform"/>
            <consortium name="The Broad Institute Genome Sequencing Center for Infectious Disease"/>
            <person name="Wu L."/>
            <person name="Ma J."/>
        </authorList>
    </citation>
    <scope>NUCLEOTIDE SEQUENCE [LARGE SCALE GENOMIC DNA]</scope>
    <source>
        <strain evidence="4">JCM 18015</strain>
    </source>
</reference>
<evidence type="ECO:0000256" key="1">
    <source>
        <dbReference type="SAM" id="Coils"/>
    </source>
</evidence>
<dbReference type="RefSeq" id="WP_259550054.1">
    <property type="nucleotide sequence ID" value="NZ_BAABHW010000002.1"/>
</dbReference>
<feature type="coiled-coil region" evidence="1">
    <location>
        <begin position="6"/>
        <end position="101"/>
    </location>
</feature>
<gene>
    <name evidence="3" type="ORF">GCM10023209_14840</name>
</gene>
<keyword evidence="4" id="KW-1185">Reference proteome</keyword>
<comment type="caution">
    <text evidence="3">The sequence shown here is derived from an EMBL/GenBank/DDBJ whole genome shotgun (WGS) entry which is preliminary data.</text>
</comment>
<dbReference type="Proteomes" id="UP001499910">
    <property type="component" value="Unassembled WGS sequence"/>
</dbReference>
<accession>A0ABP9L5R5</accession>
<proteinExistence type="predicted"/>
<sequence>MSAKDGQRHAAELRRLQDRKKELEDALGRLARDESDAEEVLELAKEVELLEEQVATARAAVQSQENDMTKKEPANPPVDVRKAAAANRQAAERQLDELAKSIQQPGETFEKAYSRALDTDMGRSLMMTRDDAQELERGGVTSMHLADARKSLAR</sequence>
<dbReference type="EMBL" id="BAABHW010000002">
    <property type="protein sequence ID" value="GAA5071286.1"/>
    <property type="molecule type" value="Genomic_DNA"/>
</dbReference>